<name>A0A0B6Y7M7_9EUPU</name>
<dbReference type="AlphaFoldDB" id="A0A0B6Y7M7"/>
<gene>
    <name evidence="1" type="primary">ORF15579</name>
</gene>
<sequence>SLQILHLIMMMDGNYLFEMCHTYIDDIRLLLIDCLFLVMLLKTRSDINKLNKASTCVI</sequence>
<reference evidence="1" key="1">
    <citation type="submission" date="2014-12" db="EMBL/GenBank/DDBJ databases">
        <title>Insight into the proteome of Arion vulgaris.</title>
        <authorList>
            <person name="Aradska J."/>
            <person name="Bulat T."/>
            <person name="Smidak R."/>
            <person name="Sarate P."/>
            <person name="Gangsoo J."/>
            <person name="Sialana F."/>
            <person name="Bilban M."/>
            <person name="Lubec G."/>
        </authorList>
    </citation>
    <scope>NUCLEOTIDE SEQUENCE</scope>
    <source>
        <tissue evidence="1">Skin</tissue>
    </source>
</reference>
<proteinExistence type="predicted"/>
<feature type="non-terminal residue" evidence="1">
    <location>
        <position position="1"/>
    </location>
</feature>
<accession>A0A0B6Y7M7</accession>
<organism evidence="1">
    <name type="scientific">Arion vulgaris</name>
    <dbReference type="NCBI Taxonomy" id="1028688"/>
    <lineage>
        <taxon>Eukaryota</taxon>
        <taxon>Metazoa</taxon>
        <taxon>Spiralia</taxon>
        <taxon>Lophotrochozoa</taxon>
        <taxon>Mollusca</taxon>
        <taxon>Gastropoda</taxon>
        <taxon>Heterobranchia</taxon>
        <taxon>Euthyneura</taxon>
        <taxon>Panpulmonata</taxon>
        <taxon>Eupulmonata</taxon>
        <taxon>Stylommatophora</taxon>
        <taxon>Helicina</taxon>
        <taxon>Arionoidea</taxon>
        <taxon>Arionidae</taxon>
        <taxon>Arion</taxon>
    </lineage>
</organism>
<protein>
    <submittedName>
        <fullName evidence="1">Uncharacterized protein</fullName>
    </submittedName>
</protein>
<evidence type="ECO:0000313" key="1">
    <source>
        <dbReference type="EMBL" id="CEK52123.1"/>
    </source>
</evidence>
<dbReference type="EMBL" id="HACG01005258">
    <property type="protein sequence ID" value="CEK52123.1"/>
    <property type="molecule type" value="Transcribed_RNA"/>
</dbReference>